<feature type="transmembrane region" description="Helical" evidence="1">
    <location>
        <begin position="38"/>
        <end position="56"/>
    </location>
</feature>
<evidence type="ECO:0000313" key="5">
    <source>
        <dbReference type="Proteomes" id="UP000232188"/>
    </source>
</evidence>
<evidence type="ECO:0000313" key="4">
    <source>
        <dbReference type="Proteomes" id="UP000232149"/>
    </source>
</evidence>
<proteinExistence type="predicted"/>
<dbReference type="EMBL" id="NPDU01000027">
    <property type="protein sequence ID" value="PJZ61708.1"/>
    <property type="molecule type" value="Genomic_DNA"/>
</dbReference>
<dbReference type="RefSeq" id="WP_100787559.1">
    <property type="nucleotide sequence ID" value="NZ_NPDU01000027.1"/>
</dbReference>
<comment type="caution">
    <text evidence="2">The sequence shown here is derived from an EMBL/GenBank/DDBJ whole genome shotgun (WGS) entry which is preliminary data.</text>
</comment>
<sequence length="311" mass="36215">MSFNTSYEIILLNATSALLIFLLGLYVLNPIPNRRIQLYFGILCLLLGGWFQSFILREIVPFWSYNWLINWGLIPSIPIPFILYKITTSYNQRMEKPMDSKNWFNRINFVFIGFFIVHAFFLQTLKITSKADERFTFESNYIYKALLIYSLTVTLMSLGKLGRNIIKEKGRAKTNAVLLFLGTIPPIISILVFIYIRPTLYGLFSGGYTAIGFLFGTLIWSVAIMNSDAFQLKDIEPYPKNQRVLTKLTMPLFNLSYSIVDNKSWMTEVFSRKIHFMKMVITKDTELEDNYEYSLMKRSSILARMFSGHIK</sequence>
<keyword evidence="1" id="KW-1133">Transmembrane helix</keyword>
<dbReference type="InterPro" id="IPR008936">
    <property type="entry name" value="Rho_GTPase_activation_prot"/>
</dbReference>
<feature type="transmembrane region" description="Helical" evidence="1">
    <location>
        <begin position="141"/>
        <end position="162"/>
    </location>
</feature>
<reference evidence="4 5" key="1">
    <citation type="submission" date="2017-07" db="EMBL/GenBank/DDBJ databases">
        <title>Leptospira spp. isolated from tropical soils.</title>
        <authorList>
            <person name="Thibeaux R."/>
            <person name="Iraola G."/>
            <person name="Ferres I."/>
            <person name="Bierque E."/>
            <person name="Girault D."/>
            <person name="Soupe-Gilbert M.-E."/>
            <person name="Picardeau M."/>
            <person name="Goarant C."/>
        </authorList>
    </citation>
    <scope>NUCLEOTIDE SEQUENCE [LARGE SCALE GENOMIC DNA]</scope>
    <source>
        <strain evidence="2 5">FH2-B-C1</strain>
        <strain evidence="3 4">FH2-B-D1</strain>
    </source>
</reference>
<evidence type="ECO:0000256" key="1">
    <source>
        <dbReference type="SAM" id="Phobius"/>
    </source>
</evidence>
<gene>
    <name evidence="3" type="ORF">CH376_12025</name>
    <name evidence="2" type="ORF">CH380_20145</name>
</gene>
<dbReference type="NCBIfam" id="NF047679">
    <property type="entry name" value="LIC10906_fam"/>
    <property type="match status" value="1"/>
</dbReference>
<keyword evidence="4" id="KW-1185">Reference proteome</keyword>
<feature type="transmembrane region" description="Helical" evidence="1">
    <location>
        <begin position="174"/>
        <end position="196"/>
    </location>
</feature>
<dbReference type="Proteomes" id="UP000232149">
    <property type="component" value="Unassembled WGS sequence"/>
</dbReference>
<feature type="transmembrane region" description="Helical" evidence="1">
    <location>
        <begin position="103"/>
        <end position="121"/>
    </location>
</feature>
<feature type="transmembrane region" description="Helical" evidence="1">
    <location>
        <begin position="202"/>
        <end position="223"/>
    </location>
</feature>
<organism evidence="2 5">
    <name type="scientific">Leptospira adleri</name>
    <dbReference type="NCBI Taxonomy" id="2023186"/>
    <lineage>
        <taxon>Bacteria</taxon>
        <taxon>Pseudomonadati</taxon>
        <taxon>Spirochaetota</taxon>
        <taxon>Spirochaetia</taxon>
        <taxon>Leptospirales</taxon>
        <taxon>Leptospiraceae</taxon>
        <taxon>Leptospira</taxon>
    </lineage>
</organism>
<feature type="transmembrane region" description="Helical" evidence="1">
    <location>
        <begin position="62"/>
        <end position="83"/>
    </location>
</feature>
<keyword evidence="1" id="KW-0472">Membrane</keyword>
<dbReference type="Proteomes" id="UP000232188">
    <property type="component" value="Unassembled WGS sequence"/>
</dbReference>
<keyword evidence="1" id="KW-0812">Transmembrane</keyword>
<dbReference type="SUPFAM" id="SSF48350">
    <property type="entry name" value="GTPase activation domain, GAP"/>
    <property type="match status" value="1"/>
</dbReference>
<evidence type="ECO:0000313" key="2">
    <source>
        <dbReference type="EMBL" id="PJZ51467.1"/>
    </source>
</evidence>
<accession>A0A2M9YIV3</accession>
<evidence type="ECO:0000313" key="3">
    <source>
        <dbReference type="EMBL" id="PJZ61708.1"/>
    </source>
</evidence>
<feature type="transmembrane region" description="Helical" evidence="1">
    <location>
        <begin position="6"/>
        <end position="26"/>
    </location>
</feature>
<dbReference type="EMBL" id="NPDV01000024">
    <property type="protein sequence ID" value="PJZ51467.1"/>
    <property type="molecule type" value="Genomic_DNA"/>
</dbReference>
<protein>
    <submittedName>
        <fullName evidence="2">Uncharacterized protein</fullName>
    </submittedName>
</protein>
<name>A0A2M9YIV3_9LEPT</name>
<dbReference type="AlphaFoldDB" id="A0A2M9YIV3"/>